<evidence type="ECO:0000313" key="2">
    <source>
        <dbReference type="Proteomes" id="UP000008281"/>
    </source>
</evidence>
<gene>
    <name evidence="1" type="ORF">CRE_24858</name>
</gene>
<dbReference type="AlphaFoldDB" id="E3NLP6"/>
<dbReference type="eggNOG" id="ENOG502TJ4H">
    <property type="taxonomic scope" value="Eukaryota"/>
</dbReference>
<sequence length="303" mass="35108">MLVELLNLIAPRWRDAPIEEVNLRLTRLGEVQIYLPYREAVLRGVLQISPQNAHFLFGPPNARKTVEAHFATRHGLALEHPHERLFFLMENPGSLIPVEHVIFLGLMGNGSRRTPLAVYQGSIGIRIKEWIFFFFFFKKRRTTHGHSEGKKIQRDEEGSRHSTSLLIIRFLSLFTYFQSLSNVVYLIWVFLTDFIPLPYSEKNEKDGISRKIRYRKGTIGEKKGSNQEKNTKIREIGEFENRISNNVSIEDNFEILEPMSSEMINLNFEPQPSILHFHDFGFDALGCYLSVNLLSGDIDEENE</sequence>
<organism evidence="2">
    <name type="scientific">Caenorhabditis remanei</name>
    <name type="common">Caenorhabditis vulgaris</name>
    <dbReference type="NCBI Taxonomy" id="31234"/>
    <lineage>
        <taxon>Eukaryota</taxon>
        <taxon>Metazoa</taxon>
        <taxon>Ecdysozoa</taxon>
        <taxon>Nematoda</taxon>
        <taxon>Chromadorea</taxon>
        <taxon>Rhabditida</taxon>
        <taxon>Rhabditina</taxon>
        <taxon>Rhabditomorpha</taxon>
        <taxon>Rhabditoidea</taxon>
        <taxon>Rhabditidae</taxon>
        <taxon>Peloderinae</taxon>
        <taxon>Caenorhabditis</taxon>
    </lineage>
</organism>
<protein>
    <submittedName>
        <fullName evidence="1">Uncharacterized protein</fullName>
    </submittedName>
</protein>
<reference evidence="1" key="1">
    <citation type="submission" date="2007-07" db="EMBL/GenBank/DDBJ databases">
        <title>PCAP assembly of the Caenorhabditis remanei genome.</title>
        <authorList>
            <consortium name="The Caenorhabditis remanei Sequencing Consortium"/>
            <person name="Wilson R.K."/>
        </authorList>
    </citation>
    <scope>NUCLEOTIDE SEQUENCE [LARGE SCALE GENOMIC DNA]</scope>
    <source>
        <strain evidence="1">PB4641</strain>
    </source>
</reference>
<dbReference type="Proteomes" id="UP000008281">
    <property type="component" value="Unassembled WGS sequence"/>
</dbReference>
<dbReference type="EMBL" id="DS268922">
    <property type="protein sequence ID" value="EFP05263.1"/>
    <property type="molecule type" value="Genomic_DNA"/>
</dbReference>
<keyword evidence="2" id="KW-1185">Reference proteome</keyword>
<dbReference type="OrthoDB" id="10607915at2759"/>
<evidence type="ECO:0000313" key="1">
    <source>
        <dbReference type="EMBL" id="EFP05263.1"/>
    </source>
</evidence>
<accession>E3NLP6</accession>
<dbReference type="HOGENOM" id="CLU_919016_0_0_1"/>
<dbReference type="InParanoid" id="E3NLP6"/>
<name>E3NLP6_CAERE</name>
<proteinExistence type="predicted"/>